<gene>
    <name evidence="3" type="ORF">AWR26_10810</name>
    <name evidence="4" type="ORF">SAMN05216286_2985</name>
</gene>
<dbReference type="RefSeq" id="WP_064565765.1">
    <property type="nucleotide sequence ID" value="NZ_CP014007.2"/>
</dbReference>
<dbReference type="Proteomes" id="UP000182314">
    <property type="component" value="Unassembled WGS sequence"/>
</dbReference>
<sequence>MTEGSKGNRVMNIGYGLATALFMLSASTASAADASASIIGQWRIVSGATDNYATTYLDTKMNDPRYVGRVIHFDRDSVSGELIKNIDCQQPAYRAQPPMTLNEAILKTSGERRAEPKIPVAGDFDLASYGNQKITPILLQCQKGYLGPDGEAMDNWLALLSADKMVMNWDDGSYFVLQRVKAGEKVTPSFSCSASLNAVEQTICASDDLAAWDVSVTDAWKTQLLEQQEIDPADKAAVAQIKSAQRAWLAKRNQCQADAACIKKSMKARVSELSSKTY</sequence>
<keyword evidence="1" id="KW-0732">Signal</keyword>
<feature type="signal peptide" evidence="1">
    <location>
        <begin position="1"/>
        <end position="31"/>
    </location>
</feature>
<dbReference type="InterPro" id="IPR009739">
    <property type="entry name" value="LprI-like_N"/>
</dbReference>
<evidence type="ECO:0000259" key="2">
    <source>
        <dbReference type="Pfam" id="PF07007"/>
    </source>
</evidence>
<evidence type="ECO:0000313" key="3">
    <source>
        <dbReference type="EMBL" id="ANI82619.1"/>
    </source>
</evidence>
<protein>
    <submittedName>
        <fullName evidence="3">DUF1311 domain-containing protein</fullName>
    </submittedName>
</protein>
<dbReference type="Proteomes" id="UP000078227">
    <property type="component" value="Chromosome"/>
</dbReference>
<name>A0AA94KQL9_9ENTR</name>
<evidence type="ECO:0000313" key="5">
    <source>
        <dbReference type="Proteomes" id="UP000078227"/>
    </source>
</evidence>
<reference evidence="4 6" key="1">
    <citation type="submission" date="2016-10" db="EMBL/GenBank/DDBJ databases">
        <authorList>
            <person name="Varghese N."/>
            <person name="Submissions S."/>
        </authorList>
    </citation>
    <scope>NUCLEOTIDE SEQUENCE [LARGE SCALE GENOMIC DNA]</scope>
    <source>
        <strain evidence="4 6">CGMCC 1.7012</strain>
    </source>
</reference>
<dbReference type="KEGG" id="kor:AWR26_10810"/>
<accession>A0AA94KQL9</accession>
<evidence type="ECO:0000256" key="1">
    <source>
        <dbReference type="SAM" id="SignalP"/>
    </source>
</evidence>
<evidence type="ECO:0000313" key="4">
    <source>
        <dbReference type="EMBL" id="SFC63755.1"/>
    </source>
</evidence>
<dbReference type="EMBL" id="FOKO01000003">
    <property type="protein sequence ID" value="SFC63755.1"/>
    <property type="molecule type" value="Genomic_DNA"/>
</dbReference>
<dbReference type="EMBL" id="CP014007">
    <property type="protein sequence ID" value="ANI82619.1"/>
    <property type="molecule type" value="Genomic_DNA"/>
</dbReference>
<feature type="chain" id="PRO_5041732405" evidence="1">
    <location>
        <begin position="32"/>
        <end position="278"/>
    </location>
</feature>
<dbReference type="Pfam" id="PF07007">
    <property type="entry name" value="LprI"/>
    <property type="match status" value="1"/>
</dbReference>
<evidence type="ECO:0000313" key="6">
    <source>
        <dbReference type="Proteomes" id="UP000182314"/>
    </source>
</evidence>
<dbReference type="Gene3D" id="1.20.1270.180">
    <property type="match status" value="1"/>
</dbReference>
<dbReference type="AlphaFoldDB" id="A0AA94KQL9"/>
<organism evidence="4 6">
    <name type="scientific">Kosakonia oryzae</name>
    <dbReference type="NCBI Taxonomy" id="497725"/>
    <lineage>
        <taxon>Bacteria</taxon>
        <taxon>Pseudomonadati</taxon>
        <taxon>Pseudomonadota</taxon>
        <taxon>Gammaproteobacteria</taxon>
        <taxon>Enterobacterales</taxon>
        <taxon>Enterobacteriaceae</taxon>
        <taxon>Kosakonia</taxon>
    </lineage>
</organism>
<feature type="domain" description="Lysozyme inhibitor LprI-like N-terminal" evidence="2">
    <location>
        <begin position="192"/>
        <end position="273"/>
    </location>
</feature>
<proteinExistence type="predicted"/>
<reference evidence="3 5" key="2">
    <citation type="submission" date="2021-03" db="EMBL/GenBank/DDBJ databases">
        <authorList>
            <person name="Li Y."/>
            <person name="Li S."/>
            <person name="Chen M."/>
            <person name="Peng G."/>
            <person name="Tan Z."/>
            <person name="An Q."/>
        </authorList>
    </citation>
    <scope>NUCLEOTIDE SEQUENCE [LARGE SCALE GENOMIC DNA]</scope>
    <source>
        <strain evidence="3 5">Ola 51</strain>
    </source>
</reference>
<keyword evidence="5" id="KW-1185">Reference proteome</keyword>